<reference evidence="13 14" key="1">
    <citation type="submission" date="2022-05" db="EMBL/GenBank/DDBJ databases">
        <authorList>
            <consortium name="Genoscope - CEA"/>
            <person name="William W."/>
        </authorList>
    </citation>
    <scope>NUCLEOTIDE SEQUENCE [LARGE SCALE GENOMIC DNA]</scope>
</reference>
<feature type="transmembrane region" description="Helical" evidence="10">
    <location>
        <begin position="739"/>
        <end position="758"/>
    </location>
</feature>
<dbReference type="Pfam" id="PF00664">
    <property type="entry name" value="ABC_membrane"/>
    <property type="match status" value="2"/>
</dbReference>
<sequence length="1295" mass="144790">MPKKGYGAIKPDEDDDDHSTHPAKSANYLSLFTFWWMNSTFRTGNKRPLNQSDFLPLNEEDRTRDLTERLKDLWNYEVHHCSTTPGEQPKLWKCLLRMLSYREMIFLLFFWFLESIFLLLVPLGLGLLLSLLTATELNRPLIYGCCLFIGMAGVFSATTHYSAFKSDVVGMRFAAAIRGIIYKKILSLTQQSRMKTTAGNIMDLLSNDCQRIEYAPRMTCISFFFVFDIVVIFFIVVFLMGWQGLIGVVFMTALLPCVLIISVACAKLRRETAEVSEKRISLMNELVTGIRALKTHTWEEYYEEKVKEVRRSEIWVILKKSTLLSFVQSGEQTSASIATFLSMICFVLTGHYISTFKAFTVLAISNVLTQVVVTRVGVSAPWLFEVFASLERIESFLFVDKLPLEDNHTSSSQESPYIKPAAEVSLQKDHQTVETSMVKNHEKITDSVNLSVSNLRCKLNGSGGDSFLLQDINFLVREKSLTVITGPVGGGKSTLLAAIAGEVVKTSGNIVCPGSVAYMPQSAWVFSGTLRENVLFGEPYEEKKYAEVLNACALVQDINRFPSGDLTFVGEHGVVLSGGQLARVNLARAVYAEADVYLLDDPLSAVDVKVGKHILEQCICKLLRDKIKVLVTYAENGLKAADQVVVLHKGCLVGQGTYRELQGDERILDIIRAGSITSDSEDEASSEESEEKERPPLYNKDGMDIVASDNLELAEEERATGDISFALYWKYFRTGMHPFGLVCLLLFTVFSQVVLVSPNVCLSYLTKSSWNKQQDPTFIHVYVALIVAAVLASTTRACLLIQLLLRSAQALHDRMVKCLLKAPVLFFDTNPAGRILNRCSKDIGYIDEILSQTFLGVIQLIFIVLTALVLPSLIIPWFVVITLPVLAAFVYLAKYFLKSARELKRLEAISRSPVFSLFSETMAGLSTIRTRKKGNDFLEQFYQHQDLHNQAYYMVTASSFWLAVRADLLCSVLITAVAFTFVLYTENPAFIGLSLAYAVQTAKKSQVAVRQFGDIENTMTSVERVLAYANIESEPAYNIKTCPPYNWPSAGHVSFRDVSLRYYPGGPKVLKNLTFDIPEKLKLGIVGRTGDGKSSIVAAILRMPEADGEIVIDDVSIKNIQLQESRKCISVLSQSPVLLSGTLRENLDPLEKHGNYELWKALEDVEMKELVESLEGQLDYELLAKGENLSVGERQLICLARTLLQKNKIVILDEPTASVDPNTEEKIWITVRDKLKNSTVITIAHRLNTIKDCDIILVLKEGEVAEMDTLDTLLSREDGIFYNMAASQNLLSSLS</sequence>
<accession>A0ABN8QBT3</accession>
<evidence type="ECO:0000256" key="3">
    <source>
        <dbReference type="ARBA" id="ARBA00022448"/>
    </source>
</evidence>
<comment type="similarity">
    <text evidence="2">Belongs to the ABC transporter superfamily. ABCC family. Conjugate transporter (TC 3.A.1.208) subfamily.</text>
</comment>
<evidence type="ECO:0000256" key="10">
    <source>
        <dbReference type="SAM" id="Phobius"/>
    </source>
</evidence>
<dbReference type="InterPro" id="IPR036640">
    <property type="entry name" value="ABC1_TM_sf"/>
</dbReference>
<keyword evidence="8 10" id="KW-0472">Membrane</keyword>
<feature type="transmembrane region" description="Helical" evidence="10">
    <location>
        <begin position="220"/>
        <end position="239"/>
    </location>
</feature>
<evidence type="ECO:0008006" key="15">
    <source>
        <dbReference type="Google" id="ProtNLM"/>
    </source>
</evidence>
<dbReference type="EMBL" id="CALNXK010000118">
    <property type="protein sequence ID" value="CAH3160875.1"/>
    <property type="molecule type" value="Genomic_DNA"/>
</dbReference>
<feature type="transmembrane region" description="Helical" evidence="10">
    <location>
        <begin position="962"/>
        <end position="984"/>
    </location>
</feature>
<dbReference type="InterPro" id="IPR017871">
    <property type="entry name" value="ABC_transporter-like_CS"/>
</dbReference>
<evidence type="ECO:0000313" key="13">
    <source>
        <dbReference type="EMBL" id="CAH3160875.1"/>
    </source>
</evidence>
<dbReference type="InterPro" id="IPR050173">
    <property type="entry name" value="ABC_transporter_C-like"/>
</dbReference>
<evidence type="ECO:0000256" key="6">
    <source>
        <dbReference type="ARBA" id="ARBA00022840"/>
    </source>
</evidence>
<evidence type="ECO:0000256" key="1">
    <source>
        <dbReference type="ARBA" id="ARBA00004141"/>
    </source>
</evidence>
<keyword evidence="4 10" id="KW-0812">Transmembrane</keyword>
<feature type="transmembrane region" description="Helical" evidence="10">
    <location>
        <begin position="105"/>
        <end position="129"/>
    </location>
</feature>
<feature type="transmembrane region" description="Helical" evidence="10">
    <location>
        <begin position="141"/>
        <end position="164"/>
    </location>
</feature>
<feature type="domain" description="ABC transmembrane type-1" evidence="12">
    <location>
        <begin position="105"/>
        <end position="370"/>
    </location>
</feature>
<dbReference type="PANTHER" id="PTHR24223">
    <property type="entry name" value="ATP-BINDING CASSETTE SUB-FAMILY C"/>
    <property type="match status" value="1"/>
</dbReference>
<evidence type="ECO:0000256" key="5">
    <source>
        <dbReference type="ARBA" id="ARBA00022741"/>
    </source>
</evidence>
<comment type="caution">
    <text evidence="13">The sequence shown here is derived from an EMBL/GenBank/DDBJ whole genome shotgun (WGS) entry which is preliminary data.</text>
</comment>
<feature type="region of interest" description="Disordered" evidence="9">
    <location>
        <begin position="678"/>
        <end position="702"/>
    </location>
</feature>
<dbReference type="SMART" id="SM00382">
    <property type="entry name" value="AAA"/>
    <property type="match status" value="2"/>
</dbReference>
<dbReference type="Pfam" id="PF00005">
    <property type="entry name" value="ABC_tran"/>
    <property type="match status" value="2"/>
</dbReference>
<dbReference type="CDD" id="cd18580">
    <property type="entry name" value="ABC_6TM_ABCC_D2"/>
    <property type="match status" value="1"/>
</dbReference>
<keyword evidence="7 10" id="KW-1133">Transmembrane helix</keyword>
<dbReference type="InterPro" id="IPR003439">
    <property type="entry name" value="ABC_transporter-like_ATP-bd"/>
</dbReference>
<feature type="domain" description="ABC transporter" evidence="11">
    <location>
        <begin position="450"/>
        <end position="674"/>
    </location>
</feature>
<feature type="transmembrane region" description="Helical" evidence="10">
    <location>
        <begin position="245"/>
        <end position="266"/>
    </location>
</feature>
<organism evidence="13 14">
    <name type="scientific">Porites lobata</name>
    <dbReference type="NCBI Taxonomy" id="104759"/>
    <lineage>
        <taxon>Eukaryota</taxon>
        <taxon>Metazoa</taxon>
        <taxon>Cnidaria</taxon>
        <taxon>Anthozoa</taxon>
        <taxon>Hexacorallia</taxon>
        <taxon>Scleractinia</taxon>
        <taxon>Fungiina</taxon>
        <taxon>Poritidae</taxon>
        <taxon>Porites</taxon>
    </lineage>
</organism>
<dbReference type="PANTHER" id="PTHR24223:SF456">
    <property type="entry name" value="MULTIDRUG RESISTANCE-ASSOCIATED PROTEIN LETHAL(2)03659"/>
    <property type="match status" value="1"/>
</dbReference>
<evidence type="ECO:0000256" key="7">
    <source>
        <dbReference type="ARBA" id="ARBA00022989"/>
    </source>
</evidence>
<keyword evidence="6" id="KW-0067">ATP-binding</keyword>
<keyword evidence="14" id="KW-1185">Reference proteome</keyword>
<dbReference type="Gene3D" id="3.40.50.300">
    <property type="entry name" value="P-loop containing nucleotide triphosphate hydrolases"/>
    <property type="match status" value="2"/>
</dbReference>
<name>A0ABN8QBT3_9CNID</name>
<evidence type="ECO:0000259" key="11">
    <source>
        <dbReference type="PROSITE" id="PS50893"/>
    </source>
</evidence>
<keyword evidence="3" id="KW-0813">Transport</keyword>
<gene>
    <name evidence="13" type="ORF">PLOB_00004244</name>
</gene>
<evidence type="ECO:0000256" key="2">
    <source>
        <dbReference type="ARBA" id="ARBA00009726"/>
    </source>
</evidence>
<dbReference type="InterPro" id="IPR027417">
    <property type="entry name" value="P-loop_NTPase"/>
</dbReference>
<evidence type="ECO:0000256" key="8">
    <source>
        <dbReference type="ARBA" id="ARBA00023136"/>
    </source>
</evidence>
<proteinExistence type="inferred from homology"/>
<dbReference type="CDD" id="cd03250">
    <property type="entry name" value="ABCC_MRP_domain1"/>
    <property type="match status" value="1"/>
</dbReference>
<evidence type="ECO:0000256" key="4">
    <source>
        <dbReference type="ARBA" id="ARBA00022692"/>
    </source>
</evidence>
<protein>
    <recommendedName>
        <fullName evidence="15">Multidrug resistance-associated protein 4</fullName>
    </recommendedName>
</protein>
<keyword evidence="5" id="KW-0547">Nucleotide-binding</keyword>
<feature type="transmembrane region" description="Helical" evidence="10">
    <location>
        <begin position="849"/>
        <end position="868"/>
    </location>
</feature>
<feature type="domain" description="ABC transmembrane type-1" evidence="12">
    <location>
        <begin position="744"/>
        <end position="1017"/>
    </location>
</feature>
<dbReference type="PROSITE" id="PS50893">
    <property type="entry name" value="ABC_TRANSPORTER_2"/>
    <property type="match status" value="2"/>
</dbReference>
<dbReference type="PROSITE" id="PS50929">
    <property type="entry name" value="ABC_TM1F"/>
    <property type="match status" value="2"/>
</dbReference>
<evidence type="ECO:0000313" key="14">
    <source>
        <dbReference type="Proteomes" id="UP001159405"/>
    </source>
</evidence>
<feature type="region of interest" description="Disordered" evidence="9">
    <location>
        <begin position="1"/>
        <end position="21"/>
    </location>
</feature>
<comment type="subcellular location">
    <subcellularLocation>
        <location evidence="1">Membrane</location>
        <topology evidence="1">Multi-pass membrane protein</topology>
    </subcellularLocation>
</comment>
<feature type="transmembrane region" description="Helical" evidence="10">
    <location>
        <begin position="874"/>
        <end position="897"/>
    </location>
</feature>
<evidence type="ECO:0000259" key="12">
    <source>
        <dbReference type="PROSITE" id="PS50929"/>
    </source>
</evidence>
<dbReference type="CDD" id="cd03244">
    <property type="entry name" value="ABCC_MRP_domain2"/>
    <property type="match status" value="1"/>
</dbReference>
<evidence type="ECO:0000256" key="9">
    <source>
        <dbReference type="SAM" id="MobiDB-lite"/>
    </source>
</evidence>
<feature type="domain" description="ABC transporter" evidence="11">
    <location>
        <begin position="1053"/>
        <end position="1286"/>
    </location>
</feature>
<dbReference type="InterPro" id="IPR003593">
    <property type="entry name" value="AAA+_ATPase"/>
</dbReference>
<feature type="transmembrane region" description="Helical" evidence="10">
    <location>
        <begin position="778"/>
        <end position="805"/>
    </location>
</feature>
<dbReference type="PROSITE" id="PS00211">
    <property type="entry name" value="ABC_TRANSPORTER_1"/>
    <property type="match status" value="2"/>
</dbReference>
<dbReference type="InterPro" id="IPR011527">
    <property type="entry name" value="ABC1_TM_dom"/>
</dbReference>
<dbReference type="SUPFAM" id="SSF52540">
    <property type="entry name" value="P-loop containing nucleoside triphosphate hydrolases"/>
    <property type="match status" value="2"/>
</dbReference>
<dbReference type="Gene3D" id="1.20.1560.10">
    <property type="entry name" value="ABC transporter type 1, transmembrane domain"/>
    <property type="match status" value="2"/>
</dbReference>
<dbReference type="InterPro" id="IPR044726">
    <property type="entry name" value="ABCC_6TM_D2"/>
</dbReference>
<dbReference type="SUPFAM" id="SSF90123">
    <property type="entry name" value="ABC transporter transmembrane region"/>
    <property type="match status" value="2"/>
</dbReference>
<feature type="compositionally biased region" description="Acidic residues" evidence="9">
    <location>
        <begin position="679"/>
        <end position="690"/>
    </location>
</feature>
<dbReference type="Proteomes" id="UP001159405">
    <property type="component" value="Unassembled WGS sequence"/>
</dbReference>